<dbReference type="AlphaFoldDB" id="A0A5C6TI37"/>
<feature type="region of interest" description="Disordered" evidence="1">
    <location>
        <begin position="29"/>
        <end position="51"/>
    </location>
</feature>
<protein>
    <submittedName>
        <fullName evidence="2">Uncharacterized protein</fullName>
    </submittedName>
</protein>
<dbReference type="Proteomes" id="UP000321331">
    <property type="component" value="Unassembled WGS sequence"/>
</dbReference>
<name>A0A5C6TI37_FUSOC</name>
<evidence type="ECO:0000313" key="2">
    <source>
        <dbReference type="EMBL" id="TXC09461.1"/>
    </source>
</evidence>
<organism evidence="2 3">
    <name type="scientific">Fusarium oxysporum f. sp. cubense</name>
    <dbReference type="NCBI Taxonomy" id="61366"/>
    <lineage>
        <taxon>Eukaryota</taxon>
        <taxon>Fungi</taxon>
        <taxon>Dikarya</taxon>
        <taxon>Ascomycota</taxon>
        <taxon>Pezizomycotina</taxon>
        <taxon>Sordariomycetes</taxon>
        <taxon>Hypocreomycetidae</taxon>
        <taxon>Hypocreales</taxon>
        <taxon>Nectriaceae</taxon>
        <taxon>Fusarium</taxon>
        <taxon>Fusarium oxysporum species complex</taxon>
    </lineage>
</organism>
<proteinExistence type="predicted"/>
<dbReference type="EMBL" id="VMNF01000004">
    <property type="protein sequence ID" value="TXC09461.1"/>
    <property type="molecule type" value="Genomic_DNA"/>
</dbReference>
<comment type="caution">
    <text evidence="2">The sequence shown here is derived from an EMBL/GenBank/DDBJ whole genome shotgun (WGS) entry which is preliminary data.</text>
</comment>
<reference evidence="2 3" key="1">
    <citation type="submission" date="2019-07" db="EMBL/GenBank/DDBJ databases">
        <title>The First High-Quality Draft Genome Sequence of the Causal Agent of the Current Panama Disease Epidemic.</title>
        <authorList>
            <person name="Warmington R.J."/>
            <person name="Kay W."/>
            <person name="Jeffries A."/>
            <person name="Bebber D."/>
            <person name="Moore K."/>
            <person name="Studholme D.J."/>
        </authorList>
    </citation>
    <scope>NUCLEOTIDE SEQUENCE [LARGE SCALE GENOMIC DNA]</scope>
    <source>
        <strain evidence="2 3">TR4</strain>
    </source>
</reference>
<gene>
    <name evidence="2" type="ORF">FocTR4_00004706</name>
</gene>
<sequence>MPVTLADNSRECPTISPLPALITTEEVKQKDDDPVHTLIDRPITPNDPERDTLLVKGMNIPAFLTPQIPKVHAARQLTTFSKFPTLPVEQDFVA</sequence>
<accession>A0A5C6TI37</accession>
<evidence type="ECO:0000256" key="1">
    <source>
        <dbReference type="SAM" id="MobiDB-lite"/>
    </source>
</evidence>
<feature type="compositionally biased region" description="Basic and acidic residues" evidence="1">
    <location>
        <begin position="29"/>
        <end position="39"/>
    </location>
</feature>
<evidence type="ECO:0000313" key="3">
    <source>
        <dbReference type="Proteomes" id="UP000321331"/>
    </source>
</evidence>